<dbReference type="OrthoDB" id="70557at2"/>
<protein>
    <submittedName>
        <fullName evidence="1">Helix-turn-helix domain-containing protein</fullName>
    </submittedName>
</protein>
<accession>A0A418VH41</accession>
<dbReference type="RefSeq" id="WP_119760690.1">
    <property type="nucleotide sequence ID" value="NZ_QYUJ01000006.1"/>
</dbReference>
<dbReference type="SUPFAM" id="SSF46689">
    <property type="entry name" value="Homeodomain-like"/>
    <property type="match status" value="1"/>
</dbReference>
<reference evidence="1 2" key="1">
    <citation type="submission" date="2018-09" db="EMBL/GenBank/DDBJ databases">
        <authorList>
            <person name="Zhu H."/>
        </authorList>
    </citation>
    <scope>NUCLEOTIDE SEQUENCE [LARGE SCALE GENOMIC DNA]</scope>
    <source>
        <strain evidence="1 2">K2S05-167</strain>
    </source>
</reference>
<dbReference type="Proteomes" id="UP000286287">
    <property type="component" value="Unassembled WGS sequence"/>
</dbReference>
<comment type="caution">
    <text evidence="1">The sequence shown here is derived from an EMBL/GenBank/DDBJ whole genome shotgun (WGS) entry which is preliminary data.</text>
</comment>
<evidence type="ECO:0000313" key="2">
    <source>
        <dbReference type="Proteomes" id="UP000286287"/>
    </source>
</evidence>
<dbReference type="EMBL" id="QYUJ01000006">
    <property type="protein sequence ID" value="RJF75342.1"/>
    <property type="molecule type" value="Genomic_DNA"/>
</dbReference>
<proteinExistence type="predicted"/>
<dbReference type="InterPro" id="IPR009057">
    <property type="entry name" value="Homeodomain-like_sf"/>
</dbReference>
<evidence type="ECO:0000313" key="1">
    <source>
        <dbReference type="EMBL" id="RJF75342.1"/>
    </source>
</evidence>
<organism evidence="1 2">
    <name type="scientific">Deinococcus cavernae</name>
    <dbReference type="NCBI Taxonomy" id="2320857"/>
    <lineage>
        <taxon>Bacteria</taxon>
        <taxon>Thermotogati</taxon>
        <taxon>Deinococcota</taxon>
        <taxon>Deinococci</taxon>
        <taxon>Deinococcales</taxon>
        <taxon>Deinococcaceae</taxon>
        <taxon>Deinococcus</taxon>
    </lineage>
</organism>
<keyword evidence="2" id="KW-1185">Reference proteome</keyword>
<dbReference type="AlphaFoldDB" id="A0A418VH41"/>
<dbReference type="Pfam" id="PF13384">
    <property type="entry name" value="HTH_23"/>
    <property type="match status" value="1"/>
</dbReference>
<sequence>MGRPVKLRVVVTKDEHHQLMTLTRQGQSNARVIRRAHVLLLSHEGKKVRQIMEALHVTSGTVHVIRKKYCEGGLEQALFDQPRSGRREIGLE</sequence>
<name>A0A418VH41_9DEIO</name>
<gene>
    <name evidence="1" type="ORF">D3875_02055</name>
</gene>